<dbReference type="Proteomes" id="UP000746535">
    <property type="component" value="Unassembled WGS sequence"/>
</dbReference>
<evidence type="ECO:0000313" key="2">
    <source>
        <dbReference type="EMBL" id="NJP01902.1"/>
    </source>
</evidence>
<evidence type="ECO:0008006" key="4">
    <source>
        <dbReference type="Google" id="ProtNLM"/>
    </source>
</evidence>
<sequence>MQGRNDYAFKGLWARYQNANACTTTLDEVADWAASKGLSVIGIQRREVGAFSKTDCIVIQTTQGSGCFPADPAACHEHWGVRHKEYSRISGIWEKLEWFSPLWISRKHVTQILQDAERLEPVEAIKSFDYHTSTIYTLPFEAVCIEQVMGSAECLKDVQPLAREAFLAFYAGYKAASIAALIPAIEGAISKILPPETHALATMERVNRVIEGAVQYAADIHYEEMWTPPEYRTTDYLFCMDEHVFAFETFRRWLQNCFYQRTEAYTGATNLNRHLFAHGISADWQKASLSRLIVALATIGTIEAWYRKDSSSTLFFPEQSEESRLLWEQAILHGSAQMVIKQIEAASYHQHGRRVPVMPSDDGAMLRRALLMDDCIKDLVRPMREAGWAVSVQENDSDLYVIVVGRSGKEKIKVALLYSCGAENGLYKELAQDCQAILYRGAPYKQSQFAWGITVHVGPVAGWQPPRPQEREGEDTSEKFE</sequence>
<organism evidence="2 3">
    <name type="scientific">Pseudomonas quercus</name>
    <dbReference type="NCBI Taxonomy" id="2722792"/>
    <lineage>
        <taxon>Bacteria</taxon>
        <taxon>Pseudomonadati</taxon>
        <taxon>Pseudomonadota</taxon>
        <taxon>Gammaproteobacteria</taxon>
        <taxon>Pseudomonadales</taxon>
        <taxon>Pseudomonadaceae</taxon>
        <taxon>Pseudomonas</taxon>
    </lineage>
</organism>
<comment type="caution">
    <text evidence="2">The sequence shown here is derived from an EMBL/GenBank/DDBJ whole genome shotgun (WGS) entry which is preliminary data.</text>
</comment>
<proteinExistence type="predicted"/>
<dbReference type="RefSeq" id="WP_168084471.1">
    <property type="nucleotide sequence ID" value="NZ_JAAVJI010000007.1"/>
</dbReference>
<accession>A0ABX0YF53</accession>
<protein>
    <recommendedName>
        <fullName evidence="4">PcfJ-like protein</fullName>
    </recommendedName>
</protein>
<feature type="compositionally biased region" description="Basic and acidic residues" evidence="1">
    <location>
        <begin position="468"/>
        <end position="481"/>
    </location>
</feature>
<gene>
    <name evidence="2" type="ORF">HBH25_13700</name>
</gene>
<dbReference type="EMBL" id="JAAVJI010000007">
    <property type="protein sequence ID" value="NJP01902.1"/>
    <property type="molecule type" value="Genomic_DNA"/>
</dbReference>
<evidence type="ECO:0000256" key="1">
    <source>
        <dbReference type="SAM" id="MobiDB-lite"/>
    </source>
</evidence>
<evidence type="ECO:0000313" key="3">
    <source>
        <dbReference type="Proteomes" id="UP000746535"/>
    </source>
</evidence>
<feature type="region of interest" description="Disordered" evidence="1">
    <location>
        <begin position="462"/>
        <end position="481"/>
    </location>
</feature>
<keyword evidence="3" id="KW-1185">Reference proteome</keyword>
<reference evidence="2 3" key="1">
    <citation type="submission" date="2020-03" db="EMBL/GenBank/DDBJ databases">
        <authorList>
            <person name="Wang L."/>
            <person name="He N."/>
            <person name="Li Y."/>
            <person name="Fang Y."/>
            <person name="Zhang F."/>
        </authorList>
    </citation>
    <scope>NUCLEOTIDE SEQUENCE [LARGE SCALE GENOMIC DNA]</scope>
    <source>
        <strain evidence="3">hsmgli-8</strain>
    </source>
</reference>
<name>A0ABX0YF53_9PSED</name>